<evidence type="ECO:0000256" key="13">
    <source>
        <dbReference type="ARBA" id="ARBA00022946"/>
    </source>
</evidence>
<dbReference type="GO" id="GO:0009507">
    <property type="term" value="C:chloroplast"/>
    <property type="evidence" value="ECO:0007669"/>
    <property type="project" value="UniProtKB-SubCell"/>
</dbReference>
<keyword evidence="9" id="KW-0934">Plastid</keyword>
<organism evidence="17 18">
    <name type="scientific">Ziziphus jujuba var. spinosa</name>
    <dbReference type="NCBI Taxonomy" id="714518"/>
    <lineage>
        <taxon>Eukaryota</taxon>
        <taxon>Viridiplantae</taxon>
        <taxon>Streptophyta</taxon>
        <taxon>Embryophyta</taxon>
        <taxon>Tracheophyta</taxon>
        <taxon>Spermatophyta</taxon>
        <taxon>Magnoliopsida</taxon>
        <taxon>eudicotyledons</taxon>
        <taxon>Gunneridae</taxon>
        <taxon>Pentapetalae</taxon>
        <taxon>rosids</taxon>
        <taxon>fabids</taxon>
        <taxon>Rosales</taxon>
        <taxon>Rhamnaceae</taxon>
        <taxon>Paliureae</taxon>
        <taxon>Ziziphus</taxon>
    </lineage>
</organism>
<evidence type="ECO:0000256" key="15">
    <source>
        <dbReference type="ARBA" id="ARBA00030585"/>
    </source>
</evidence>
<keyword evidence="10" id="KW-0317">Glutathione biosynthesis</keyword>
<dbReference type="NCBIfam" id="TIGR01436">
    <property type="entry name" value="glu_cys_lig_pln"/>
    <property type="match status" value="1"/>
</dbReference>
<comment type="pathway">
    <text evidence="2">Sulfur metabolism; glutathione biosynthesis; glutathione from L-cysteine and L-glutamate: step 1/2.</text>
</comment>
<proteinExistence type="inferred from homology"/>
<protein>
    <recommendedName>
        <fullName evidence="6">Glutamate--cysteine ligase, chloroplastic</fullName>
        <ecNumber evidence="5">6.3.2.2</ecNumber>
    </recommendedName>
    <alternativeName>
        <fullName evidence="16">Gamma-ECS</fullName>
    </alternativeName>
    <alternativeName>
        <fullName evidence="15">Gamma-glutamylcysteine synthetase</fullName>
    </alternativeName>
</protein>
<dbReference type="Pfam" id="PF04107">
    <property type="entry name" value="GCS2"/>
    <property type="match status" value="1"/>
</dbReference>
<evidence type="ECO:0000256" key="4">
    <source>
        <dbReference type="ARBA" id="ARBA00011153"/>
    </source>
</evidence>
<evidence type="ECO:0000256" key="10">
    <source>
        <dbReference type="ARBA" id="ARBA00022684"/>
    </source>
</evidence>
<evidence type="ECO:0000313" key="17">
    <source>
        <dbReference type="EMBL" id="KAH7513932.1"/>
    </source>
</evidence>
<dbReference type="EC" id="6.3.2.2" evidence="5"/>
<gene>
    <name evidence="17" type="ORF">FEM48_Zijuj11G0035300</name>
</gene>
<evidence type="ECO:0000256" key="3">
    <source>
        <dbReference type="ARBA" id="ARBA00010253"/>
    </source>
</evidence>
<keyword evidence="13" id="KW-0809">Transit peptide</keyword>
<accession>A0A978UGK1</accession>
<evidence type="ECO:0000256" key="8">
    <source>
        <dbReference type="ARBA" id="ARBA00022598"/>
    </source>
</evidence>
<dbReference type="PANTHER" id="PTHR34378:SF1">
    <property type="entry name" value="GLUTAMATE--CYSTEINE LIGASE, CHLOROPLASTIC"/>
    <property type="match status" value="1"/>
</dbReference>
<dbReference type="InterPro" id="IPR006336">
    <property type="entry name" value="GCS2"/>
</dbReference>
<evidence type="ECO:0000256" key="14">
    <source>
        <dbReference type="ARBA" id="ARBA00023157"/>
    </source>
</evidence>
<evidence type="ECO:0000256" key="5">
    <source>
        <dbReference type="ARBA" id="ARBA00012220"/>
    </source>
</evidence>
<dbReference type="Gene3D" id="3.30.590.20">
    <property type="match status" value="1"/>
</dbReference>
<dbReference type="InterPro" id="IPR014746">
    <property type="entry name" value="Gln_synth/guanido_kin_cat_dom"/>
</dbReference>
<evidence type="ECO:0000256" key="9">
    <source>
        <dbReference type="ARBA" id="ARBA00022640"/>
    </source>
</evidence>
<evidence type="ECO:0000256" key="6">
    <source>
        <dbReference type="ARBA" id="ARBA00015722"/>
    </source>
</evidence>
<keyword evidence="8" id="KW-0436">Ligase</keyword>
<evidence type="ECO:0000256" key="11">
    <source>
        <dbReference type="ARBA" id="ARBA00022741"/>
    </source>
</evidence>
<dbReference type="InterPro" id="IPR035434">
    <property type="entry name" value="GCL_bact_plant"/>
</dbReference>
<dbReference type="EMBL" id="JAEACU010000011">
    <property type="protein sequence ID" value="KAH7513932.1"/>
    <property type="molecule type" value="Genomic_DNA"/>
</dbReference>
<comment type="caution">
    <text evidence="17">The sequence shown here is derived from an EMBL/GenBank/DDBJ whole genome shotgun (WGS) entry which is preliminary data.</text>
</comment>
<keyword evidence="11" id="KW-0547">Nucleotide-binding</keyword>
<evidence type="ECO:0000313" key="18">
    <source>
        <dbReference type="Proteomes" id="UP000813462"/>
    </source>
</evidence>
<reference evidence="17" key="1">
    <citation type="journal article" date="2021" name="Front. Plant Sci.">
        <title>Chromosome-Scale Genome Assembly for Chinese Sour Jujube and Insights Into Its Genome Evolution and Domestication Signature.</title>
        <authorList>
            <person name="Shen L.-Y."/>
            <person name="Luo H."/>
            <person name="Wang X.-L."/>
            <person name="Wang X.-M."/>
            <person name="Qiu X.-J."/>
            <person name="Liu H."/>
            <person name="Zhou S.-S."/>
            <person name="Jia K.-H."/>
            <person name="Nie S."/>
            <person name="Bao Y.-T."/>
            <person name="Zhang R.-G."/>
            <person name="Yun Q.-Z."/>
            <person name="Chai Y.-H."/>
            <person name="Lu J.-Y."/>
            <person name="Li Y."/>
            <person name="Zhao S.-W."/>
            <person name="Mao J.-F."/>
            <person name="Jia S.-G."/>
            <person name="Mao Y.-M."/>
        </authorList>
    </citation>
    <scope>NUCLEOTIDE SEQUENCE</scope>
    <source>
        <strain evidence="17">AT0</strain>
        <tissue evidence="17">Leaf</tissue>
    </source>
</reference>
<evidence type="ECO:0000256" key="12">
    <source>
        <dbReference type="ARBA" id="ARBA00022840"/>
    </source>
</evidence>
<dbReference type="GO" id="GO:0005524">
    <property type="term" value="F:ATP binding"/>
    <property type="evidence" value="ECO:0007669"/>
    <property type="project" value="UniProtKB-KW"/>
</dbReference>
<dbReference type="GO" id="GO:0004357">
    <property type="term" value="F:glutamate-cysteine ligase activity"/>
    <property type="evidence" value="ECO:0007669"/>
    <property type="project" value="UniProtKB-EC"/>
</dbReference>
<evidence type="ECO:0000256" key="7">
    <source>
        <dbReference type="ARBA" id="ARBA00022528"/>
    </source>
</evidence>
<comment type="similarity">
    <text evidence="3">Belongs to the carboxylate-amine ligase family. Glutamate--cysteine ligase type 2 subfamily.</text>
</comment>
<dbReference type="GO" id="GO:0006750">
    <property type="term" value="P:glutathione biosynthetic process"/>
    <property type="evidence" value="ECO:0007669"/>
    <property type="project" value="UniProtKB-KW"/>
</dbReference>
<dbReference type="AlphaFoldDB" id="A0A978UGK1"/>
<comment type="subunit">
    <text evidence="4">Homodimer or monomer when oxidized or reduced, respectively.</text>
</comment>
<evidence type="ECO:0000256" key="2">
    <source>
        <dbReference type="ARBA" id="ARBA00005006"/>
    </source>
</evidence>
<keyword evidence="14" id="KW-1015">Disulfide bond</keyword>
<keyword evidence="7" id="KW-0150">Chloroplast</keyword>
<comment type="subcellular location">
    <subcellularLocation>
        <location evidence="1">Plastid</location>
        <location evidence="1">Chloroplast</location>
    </subcellularLocation>
</comment>
<keyword evidence="12" id="KW-0067">ATP-binding</keyword>
<sequence length="525" mass="60011">MAIILQSTSGLLRQYCNFYHDMVDNSKLSSIKKACSVGLSLSSLFPTKSATTTRILIKERHCCCTLTDTSVVATEPLTKEDLINHLVSGCKPKNKWRIGTEHEKFGFEMKTLRPIKYEQIAELLNGIAEEFDWNRVMEGYNVVGLKKGKKSITLEPSGQLEFSDAPVETLHQACAEIDSHLYQVKEIAEDMGIGFLGMGFDPKWNHEDMTTMPMGRFQFIKEYLPKVGSLGMDIFFRSCTVQVNLDFSSEIDMIKKFRASLALQPIAVALFANSPFKEGKPNGYLSMRSKAWTETDDSRTGMLPIAFENSFGFERYVDYALDVPMIFVRRQNRHIDCGGKTFRDFMAGKLERIPGETPTITDWECHLGTIYTEVRLRRYLEMRGADGGPLSMLHALPAFWVGLLYDEISLQNVLDMIADWTRAERQMLRDEVPKTGLKTPFRGELLSEVAKDVVKWAKKNDLFSFFFFFFFLQEGLERRGLMESGYLNEIIKVATTGETLAERHLDKYYGKWGQCVDPLYEELIF</sequence>
<evidence type="ECO:0000256" key="1">
    <source>
        <dbReference type="ARBA" id="ARBA00004229"/>
    </source>
</evidence>
<dbReference type="Proteomes" id="UP000813462">
    <property type="component" value="Unassembled WGS sequence"/>
</dbReference>
<dbReference type="SUPFAM" id="SSF55931">
    <property type="entry name" value="Glutamine synthetase/guanido kinase"/>
    <property type="match status" value="1"/>
</dbReference>
<name>A0A978UGK1_ZIZJJ</name>
<evidence type="ECO:0000256" key="16">
    <source>
        <dbReference type="ARBA" id="ARBA00032122"/>
    </source>
</evidence>
<dbReference type="InterPro" id="IPR011556">
    <property type="entry name" value="Glut_cys_lig_pln_type"/>
</dbReference>
<dbReference type="PIRSF" id="PIRSF017901">
    <property type="entry name" value="GCL"/>
    <property type="match status" value="1"/>
</dbReference>
<dbReference type="PANTHER" id="PTHR34378">
    <property type="entry name" value="GLUTAMATE--CYSTEINE LIGASE, CHLOROPLASTIC"/>
    <property type="match status" value="1"/>
</dbReference>